<comment type="similarity">
    <text evidence="1">Belongs to the UPF0311 family.</text>
</comment>
<dbReference type="PANTHER" id="PTHR37315">
    <property type="entry name" value="UPF0311 PROTEIN BLR7842"/>
    <property type="match status" value="1"/>
</dbReference>
<comment type="caution">
    <text evidence="3">The sequence shown here is derived from an EMBL/GenBank/DDBJ whole genome shotgun (WGS) entry which is preliminary data.</text>
</comment>
<evidence type="ECO:0000313" key="4">
    <source>
        <dbReference type="Proteomes" id="UP000050454"/>
    </source>
</evidence>
<dbReference type="RefSeq" id="WP_055143228.1">
    <property type="nucleotide sequence ID" value="NZ_JXSZ01000005.1"/>
</dbReference>
<accession>A0A0P7C3K6</accession>
<evidence type="ECO:0000313" key="3">
    <source>
        <dbReference type="EMBL" id="KPM49219.1"/>
    </source>
</evidence>
<evidence type="ECO:0000256" key="2">
    <source>
        <dbReference type="SAM" id="SignalP"/>
    </source>
</evidence>
<dbReference type="Pfam" id="PF11578">
    <property type="entry name" value="DUF3237"/>
    <property type="match status" value="1"/>
</dbReference>
<organism evidence="3 4">
    <name type="scientific">Jiulongibacter sediminis</name>
    <dbReference type="NCBI Taxonomy" id="1605367"/>
    <lineage>
        <taxon>Bacteria</taxon>
        <taxon>Pseudomonadati</taxon>
        <taxon>Bacteroidota</taxon>
        <taxon>Cytophagia</taxon>
        <taxon>Cytophagales</taxon>
        <taxon>Leadbetterellaceae</taxon>
        <taxon>Jiulongibacter</taxon>
    </lineage>
</organism>
<feature type="signal peptide" evidence="2">
    <location>
        <begin position="1"/>
        <end position="21"/>
    </location>
</feature>
<dbReference type="PANTHER" id="PTHR37315:SF1">
    <property type="entry name" value="UPF0311 PROTEIN BLR7842"/>
    <property type="match status" value="1"/>
</dbReference>
<dbReference type="HAMAP" id="MF_00775">
    <property type="entry name" value="UPF0311"/>
    <property type="match status" value="1"/>
</dbReference>
<sequence>MKLKIQLTIFFAFVYTSLTFAQQVDPPGLEFVCELKVTTDPTMIVGQTTHGERRIIPITGGTFEGPNMKGDVLAGGADYQFVNETGSRTEIEAIYSIKTDDGVLIHIRNVGLVYRNPEVMAALKAGEPIDWSKVYFRAAPKFEAPADSRYDWLNNALFVCKGIPTGQGYVRIVVWKVL</sequence>
<dbReference type="Proteomes" id="UP000050454">
    <property type="component" value="Unassembled WGS sequence"/>
</dbReference>
<feature type="chain" id="PRO_5006136520" description="UPF0311 protein AFM12_00870" evidence="2">
    <location>
        <begin position="22"/>
        <end position="178"/>
    </location>
</feature>
<dbReference type="STRING" id="1605367.AFM12_00870"/>
<gene>
    <name evidence="3" type="ORF">AFM12_00870</name>
</gene>
<dbReference type="Gene3D" id="2.40.160.20">
    <property type="match status" value="1"/>
</dbReference>
<dbReference type="OrthoDB" id="572332at2"/>
<reference evidence="3 4" key="1">
    <citation type="submission" date="2015-07" db="EMBL/GenBank/DDBJ databases">
        <title>The draft genome sequence of Leadbetterella sp. JN14-9.</title>
        <authorList>
            <person name="Liu Y."/>
            <person name="Du J."/>
            <person name="Shao Z."/>
        </authorList>
    </citation>
    <scope>NUCLEOTIDE SEQUENCE [LARGE SCALE GENOMIC DNA]</scope>
    <source>
        <strain evidence="3 4">JN14-9</strain>
    </source>
</reference>
<protein>
    <recommendedName>
        <fullName evidence="1">UPF0311 protein AFM12_00870</fullName>
    </recommendedName>
</protein>
<dbReference type="AlphaFoldDB" id="A0A0P7C3K6"/>
<evidence type="ECO:0000256" key="1">
    <source>
        <dbReference type="HAMAP-Rule" id="MF_00775"/>
    </source>
</evidence>
<dbReference type="EMBL" id="LGTQ01000005">
    <property type="protein sequence ID" value="KPM49219.1"/>
    <property type="molecule type" value="Genomic_DNA"/>
</dbReference>
<keyword evidence="2" id="KW-0732">Signal</keyword>
<dbReference type="PATRIC" id="fig|1605367.3.peg.1505"/>
<proteinExistence type="inferred from homology"/>
<name>A0A0P7C3K6_9BACT</name>
<dbReference type="InterPro" id="IPR020915">
    <property type="entry name" value="UPF0311"/>
</dbReference>
<keyword evidence="4" id="KW-1185">Reference proteome</keyword>